<evidence type="ECO:0000256" key="1">
    <source>
        <dbReference type="SAM" id="MobiDB-lite"/>
    </source>
</evidence>
<dbReference type="Proteomes" id="UP000630887">
    <property type="component" value="Unassembled WGS sequence"/>
</dbReference>
<name>A0A8J3KVZ2_9ACTN</name>
<reference evidence="2 3" key="1">
    <citation type="submission" date="2021-01" db="EMBL/GenBank/DDBJ databases">
        <title>Whole genome shotgun sequence of Catellatospora coxensis NBRC 107359.</title>
        <authorList>
            <person name="Komaki H."/>
            <person name="Tamura T."/>
        </authorList>
    </citation>
    <scope>NUCLEOTIDE SEQUENCE [LARGE SCALE GENOMIC DNA]</scope>
    <source>
        <strain evidence="2 3">NBRC 107359</strain>
    </source>
</reference>
<protein>
    <submittedName>
        <fullName evidence="2">Uncharacterized protein</fullName>
    </submittedName>
</protein>
<gene>
    <name evidence="2" type="ORF">Cco03nite_29540</name>
</gene>
<feature type="region of interest" description="Disordered" evidence="1">
    <location>
        <begin position="75"/>
        <end position="94"/>
    </location>
</feature>
<comment type="caution">
    <text evidence="2">The sequence shown here is derived from an EMBL/GenBank/DDBJ whole genome shotgun (WGS) entry which is preliminary data.</text>
</comment>
<sequence>MIPCDFGGRRLPFPIYAGEPVLDAHPLEQQAAWLERERGGTVPAEVMESFAKLRVIAADNDVDFGELTAYAMNEALSQQSEADGADSAEAPGPG</sequence>
<dbReference type="Pfam" id="PF11020">
    <property type="entry name" value="DUF2610"/>
    <property type="match status" value="1"/>
</dbReference>
<dbReference type="AlphaFoldDB" id="A0A8J3KVZ2"/>
<dbReference type="EMBL" id="BONI01000021">
    <property type="protein sequence ID" value="GIG06254.1"/>
    <property type="molecule type" value="Genomic_DNA"/>
</dbReference>
<organism evidence="2 3">
    <name type="scientific">Catellatospora coxensis</name>
    <dbReference type="NCBI Taxonomy" id="310354"/>
    <lineage>
        <taxon>Bacteria</taxon>
        <taxon>Bacillati</taxon>
        <taxon>Actinomycetota</taxon>
        <taxon>Actinomycetes</taxon>
        <taxon>Micromonosporales</taxon>
        <taxon>Micromonosporaceae</taxon>
        <taxon>Catellatospora</taxon>
    </lineage>
</organism>
<accession>A0A8J3KVZ2</accession>
<dbReference type="InterPro" id="IPR021277">
    <property type="entry name" value="DUF2610"/>
</dbReference>
<evidence type="ECO:0000313" key="2">
    <source>
        <dbReference type="EMBL" id="GIG06254.1"/>
    </source>
</evidence>
<evidence type="ECO:0000313" key="3">
    <source>
        <dbReference type="Proteomes" id="UP000630887"/>
    </source>
</evidence>
<proteinExistence type="predicted"/>
<keyword evidence="3" id="KW-1185">Reference proteome</keyword>